<evidence type="ECO:0000256" key="4">
    <source>
        <dbReference type="ARBA" id="ARBA00022723"/>
    </source>
</evidence>
<dbReference type="EMBL" id="CP008956">
    <property type="protein sequence ID" value="QJP98743.1"/>
    <property type="molecule type" value="Genomic_DNA"/>
</dbReference>
<organism evidence="9 10">
    <name type="scientific">Herbaspirillum rubrisubalbicans Os34</name>
    <dbReference type="NCBI Taxonomy" id="1235827"/>
    <lineage>
        <taxon>Bacteria</taxon>
        <taxon>Pseudomonadati</taxon>
        <taxon>Pseudomonadota</taxon>
        <taxon>Betaproteobacteria</taxon>
        <taxon>Burkholderiales</taxon>
        <taxon>Oxalobacteraceae</taxon>
        <taxon>Herbaspirillum</taxon>
    </lineage>
</organism>
<dbReference type="PANTHER" id="PTHR33653:SF1">
    <property type="entry name" value="RIBONUCLEASE VAPC2"/>
    <property type="match status" value="1"/>
</dbReference>
<evidence type="ECO:0000256" key="2">
    <source>
        <dbReference type="ARBA" id="ARBA00022649"/>
    </source>
</evidence>
<dbReference type="PANTHER" id="PTHR33653">
    <property type="entry name" value="RIBONUCLEASE VAPC2"/>
    <property type="match status" value="1"/>
</dbReference>
<dbReference type="InterPro" id="IPR029060">
    <property type="entry name" value="PIN-like_dom_sf"/>
</dbReference>
<keyword evidence="4" id="KW-0479">Metal-binding</keyword>
<dbReference type="AlphaFoldDB" id="A0A6M3ZJ43"/>
<gene>
    <name evidence="9" type="ORF">C798_00405</name>
</gene>
<keyword evidence="2" id="KW-1277">Toxin-antitoxin system</keyword>
<keyword evidence="5" id="KW-0378">Hydrolase</keyword>
<reference evidence="9 10" key="1">
    <citation type="journal article" date="2012" name="J. Bacteriol.">
        <title>Genome sequence of the pathogenic Herbaspirillum seropedicae strain Os34, isolated from rice roots.</title>
        <authorList>
            <person name="Ye W."/>
            <person name="Ye S."/>
            <person name="Liu J."/>
            <person name="Chang S."/>
            <person name="Chen M."/>
            <person name="Zhu B."/>
            <person name="Guo L."/>
            <person name="An Q."/>
        </authorList>
    </citation>
    <scope>NUCLEOTIDE SEQUENCE [LARGE SCALE GENOMIC DNA]</scope>
    <source>
        <strain evidence="9 10">Os34</strain>
    </source>
</reference>
<proteinExistence type="inferred from homology"/>
<keyword evidence="3" id="KW-0540">Nuclease</keyword>
<evidence type="ECO:0000256" key="7">
    <source>
        <dbReference type="ARBA" id="ARBA00038093"/>
    </source>
</evidence>
<dbReference type="Gene3D" id="3.40.50.1010">
    <property type="entry name" value="5'-nuclease"/>
    <property type="match status" value="1"/>
</dbReference>
<dbReference type="InterPro" id="IPR002716">
    <property type="entry name" value="PIN_dom"/>
</dbReference>
<comment type="cofactor">
    <cofactor evidence="1">
        <name>Mg(2+)</name>
        <dbReference type="ChEBI" id="CHEBI:18420"/>
    </cofactor>
</comment>
<dbReference type="Pfam" id="PF01850">
    <property type="entry name" value="PIN"/>
    <property type="match status" value="1"/>
</dbReference>
<evidence type="ECO:0000313" key="9">
    <source>
        <dbReference type="EMBL" id="QJP98743.1"/>
    </source>
</evidence>
<dbReference type="InterPro" id="IPR050556">
    <property type="entry name" value="Type_II_TA_system_RNase"/>
</dbReference>
<evidence type="ECO:0000256" key="3">
    <source>
        <dbReference type="ARBA" id="ARBA00022722"/>
    </source>
</evidence>
<protein>
    <submittedName>
        <fullName evidence="9">PIN domain-containing protein</fullName>
    </submittedName>
</protein>
<dbReference type="Proteomes" id="UP000501648">
    <property type="component" value="Chromosome"/>
</dbReference>
<evidence type="ECO:0000256" key="1">
    <source>
        <dbReference type="ARBA" id="ARBA00001946"/>
    </source>
</evidence>
<dbReference type="GO" id="GO:0046872">
    <property type="term" value="F:metal ion binding"/>
    <property type="evidence" value="ECO:0007669"/>
    <property type="project" value="UniProtKB-KW"/>
</dbReference>
<evidence type="ECO:0000259" key="8">
    <source>
        <dbReference type="Pfam" id="PF01850"/>
    </source>
</evidence>
<name>A0A6M3ZJ43_9BURK</name>
<accession>A0A6M3ZJ43</accession>
<evidence type="ECO:0000256" key="5">
    <source>
        <dbReference type="ARBA" id="ARBA00022801"/>
    </source>
</evidence>
<feature type="domain" description="PIN" evidence="8">
    <location>
        <begin position="5"/>
        <end position="106"/>
    </location>
</feature>
<dbReference type="SUPFAM" id="SSF88723">
    <property type="entry name" value="PIN domain-like"/>
    <property type="match status" value="1"/>
</dbReference>
<sequence>MVNALFDTNILVDYLNGIAVAKRELARYEYRAISIVTWMEVMVGASEENEDALRSWLSSFHLINLDSSVAERAVHIRQRRRIRLPDAIVWASAQEHSLLLVSRNTKDFPADDPGVRVPYKL</sequence>
<keyword evidence="6" id="KW-0460">Magnesium</keyword>
<dbReference type="RefSeq" id="WP_017452671.1">
    <property type="nucleotide sequence ID" value="NZ_CP008956.1"/>
</dbReference>
<dbReference type="GO" id="GO:0016787">
    <property type="term" value="F:hydrolase activity"/>
    <property type="evidence" value="ECO:0007669"/>
    <property type="project" value="UniProtKB-KW"/>
</dbReference>
<evidence type="ECO:0000313" key="10">
    <source>
        <dbReference type="Proteomes" id="UP000501648"/>
    </source>
</evidence>
<evidence type="ECO:0000256" key="6">
    <source>
        <dbReference type="ARBA" id="ARBA00022842"/>
    </source>
</evidence>
<comment type="similarity">
    <text evidence="7">Belongs to the PINc/VapC protein family.</text>
</comment>
<dbReference type="GO" id="GO:0004518">
    <property type="term" value="F:nuclease activity"/>
    <property type="evidence" value="ECO:0007669"/>
    <property type="project" value="UniProtKB-KW"/>
</dbReference>
<dbReference type="CDD" id="cd18737">
    <property type="entry name" value="PIN_VapC4-5_FitB-like"/>
    <property type="match status" value="1"/>
</dbReference>